<dbReference type="OrthoDB" id="9790282at2"/>
<keyword evidence="4 15" id="KW-0012">Acyltransferase</keyword>
<dbReference type="RefSeq" id="WP_115226350.1">
    <property type="nucleotide sequence ID" value="NZ_CAWOLO010000009.1"/>
</dbReference>
<dbReference type="GO" id="GO:0005737">
    <property type="term" value="C:cytoplasm"/>
    <property type="evidence" value="ECO:0007669"/>
    <property type="project" value="UniProtKB-SubCell"/>
</dbReference>
<name>A0A377Q3V3_9NEIS</name>
<evidence type="ECO:0000256" key="15">
    <source>
        <dbReference type="HAMAP-Rule" id="MF_00688"/>
    </source>
</evidence>
<protein>
    <recommendedName>
        <fullName evidence="11 15">Leucyl/phenylalanyl-tRNA--protein transferase</fullName>
        <ecNumber evidence="10 15">2.3.2.6</ecNumber>
    </recommendedName>
    <alternativeName>
        <fullName evidence="12 15">L/F-transferase</fullName>
    </alternativeName>
    <alternativeName>
        <fullName evidence="13 15">Leucyltransferase</fullName>
    </alternativeName>
    <alternativeName>
        <fullName evidence="14 15">Phenyalanyltransferase</fullName>
    </alternativeName>
</protein>
<dbReference type="HAMAP" id="MF_00688">
    <property type="entry name" value="Leu_Phe_trans"/>
    <property type="match status" value="1"/>
</dbReference>
<evidence type="ECO:0000256" key="3">
    <source>
        <dbReference type="ARBA" id="ARBA00022679"/>
    </source>
</evidence>
<evidence type="ECO:0000256" key="7">
    <source>
        <dbReference type="ARBA" id="ARBA00051538"/>
    </source>
</evidence>
<dbReference type="InterPro" id="IPR042221">
    <property type="entry name" value="Leu/Phe-tRNA_Trfase_N"/>
</dbReference>
<dbReference type="Pfam" id="PF03588">
    <property type="entry name" value="Leu_Phe_trans"/>
    <property type="match status" value="1"/>
</dbReference>
<evidence type="ECO:0000313" key="19">
    <source>
        <dbReference type="Proteomes" id="UP000295794"/>
    </source>
</evidence>
<evidence type="ECO:0000256" key="5">
    <source>
        <dbReference type="ARBA" id="ARBA00050607"/>
    </source>
</evidence>
<keyword evidence="2 15" id="KW-0963">Cytoplasm</keyword>
<dbReference type="FunFam" id="3.30.70.3550:FF:000001">
    <property type="entry name" value="Leucyl/phenylalanyl-tRNA--protein transferase"/>
    <property type="match status" value="1"/>
</dbReference>
<keyword evidence="19" id="KW-1185">Reference proteome</keyword>
<evidence type="ECO:0000256" key="9">
    <source>
        <dbReference type="ARBA" id="ARBA00061535"/>
    </source>
</evidence>
<evidence type="ECO:0000313" key="17">
    <source>
        <dbReference type="EMBL" id="TCU84491.1"/>
    </source>
</evidence>
<dbReference type="AlphaFoldDB" id="A0A377Q3V3"/>
<dbReference type="GO" id="GO:0008914">
    <property type="term" value="F:leucyl-tRNA--protein transferase activity"/>
    <property type="evidence" value="ECO:0007669"/>
    <property type="project" value="UniProtKB-UniRule"/>
</dbReference>
<evidence type="ECO:0000256" key="8">
    <source>
        <dbReference type="ARBA" id="ARBA00054043"/>
    </source>
</evidence>
<dbReference type="Gene3D" id="3.30.70.3550">
    <property type="entry name" value="Leucyl/phenylalanyl-tRNA-protein transferase, N-terminal domain"/>
    <property type="match status" value="1"/>
</dbReference>
<dbReference type="SUPFAM" id="SSF55729">
    <property type="entry name" value="Acyl-CoA N-acyltransferases (Nat)"/>
    <property type="match status" value="1"/>
</dbReference>
<evidence type="ECO:0000256" key="2">
    <source>
        <dbReference type="ARBA" id="ARBA00022490"/>
    </source>
</evidence>
<reference evidence="16 18" key="1">
    <citation type="submission" date="2018-06" db="EMBL/GenBank/DDBJ databases">
        <authorList>
            <consortium name="Pathogen Informatics"/>
            <person name="Doyle S."/>
        </authorList>
    </citation>
    <scope>NUCLEOTIDE SEQUENCE [LARGE SCALE GENOMIC DNA]</scope>
    <source>
        <strain evidence="16 18">NCTC11159</strain>
    </source>
</reference>
<evidence type="ECO:0000256" key="10">
    <source>
        <dbReference type="ARBA" id="ARBA00066767"/>
    </source>
</evidence>
<evidence type="ECO:0000256" key="1">
    <source>
        <dbReference type="ARBA" id="ARBA00004496"/>
    </source>
</evidence>
<evidence type="ECO:0000256" key="6">
    <source>
        <dbReference type="ARBA" id="ARBA00050652"/>
    </source>
</evidence>
<reference evidence="17 19" key="2">
    <citation type="submission" date="2019-03" db="EMBL/GenBank/DDBJ databases">
        <title>Genomic Encyclopedia of Type Strains, Phase IV (KMG-IV): sequencing the most valuable type-strain genomes for metagenomic binning, comparative biology and taxonomic classification.</title>
        <authorList>
            <person name="Goeker M."/>
        </authorList>
    </citation>
    <scope>NUCLEOTIDE SEQUENCE [LARGE SCALE GENOMIC DNA]</scope>
    <source>
        <strain evidence="17 19">DSM 3764</strain>
    </source>
</reference>
<dbReference type="EMBL" id="SMBT01000009">
    <property type="protein sequence ID" value="TCU84491.1"/>
    <property type="molecule type" value="Genomic_DNA"/>
</dbReference>
<evidence type="ECO:0000256" key="11">
    <source>
        <dbReference type="ARBA" id="ARBA00074372"/>
    </source>
</evidence>
<evidence type="ECO:0000256" key="14">
    <source>
        <dbReference type="ARBA" id="ARBA00083640"/>
    </source>
</evidence>
<dbReference type="NCBIfam" id="TIGR00667">
    <property type="entry name" value="aat"/>
    <property type="match status" value="1"/>
</dbReference>
<dbReference type="GO" id="GO:0030163">
    <property type="term" value="P:protein catabolic process"/>
    <property type="evidence" value="ECO:0007669"/>
    <property type="project" value="UniProtKB-UniRule"/>
</dbReference>
<dbReference type="PANTHER" id="PTHR30098">
    <property type="entry name" value="LEUCYL/PHENYLALANYL-TRNA--PROTEIN TRANSFERASE"/>
    <property type="match status" value="1"/>
</dbReference>
<organism evidence="16 18">
    <name type="scientific">Iodobacter fluviatilis</name>
    <dbReference type="NCBI Taxonomy" id="537"/>
    <lineage>
        <taxon>Bacteria</taxon>
        <taxon>Pseudomonadati</taxon>
        <taxon>Pseudomonadota</taxon>
        <taxon>Betaproteobacteria</taxon>
        <taxon>Neisseriales</taxon>
        <taxon>Chitinibacteraceae</taxon>
        <taxon>Iodobacter</taxon>
    </lineage>
</organism>
<evidence type="ECO:0000256" key="13">
    <source>
        <dbReference type="ARBA" id="ARBA00077165"/>
    </source>
</evidence>
<comment type="similarity">
    <text evidence="9 15">Belongs to the L/F-transferase family.</text>
</comment>
<comment type="catalytic activity">
    <reaction evidence="7 15">
        <text>N-terminal L-lysyl-[protein] + L-leucyl-tRNA(Leu) = N-terminal L-leucyl-L-lysyl-[protein] + tRNA(Leu) + H(+)</text>
        <dbReference type="Rhea" id="RHEA:12340"/>
        <dbReference type="Rhea" id="RHEA-COMP:9613"/>
        <dbReference type="Rhea" id="RHEA-COMP:9622"/>
        <dbReference type="Rhea" id="RHEA-COMP:12670"/>
        <dbReference type="Rhea" id="RHEA-COMP:12671"/>
        <dbReference type="ChEBI" id="CHEBI:15378"/>
        <dbReference type="ChEBI" id="CHEBI:65249"/>
        <dbReference type="ChEBI" id="CHEBI:78442"/>
        <dbReference type="ChEBI" id="CHEBI:78494"/>
        <dbReference type="ChEBI" id="CHEBI:133043"/>
        <dbReference type="EC" id="2.3.2.6"/>
    </reaction>
</comment>
<dbReference type="InterPro" id="IPR016181">
    <property type="entry name" value="Acyl_CoA_acyltransferase"/>
</dbReference>
<dbReference type="EC" id="2.3.2.6" evidence="10 15"/>
<evidence type="ECO:0000313" key="16">
    <source>
        <dbReference type="EMBL" id="STQ89956.1"/>
    </source>
</evidence>
<comment type="catalytic activity">
    <reaction evidence="6 15">
        <text>N-terminal L-arginyl-[protein] + L-leucyl-tRNA(Leu) = N-terminal L-leucyl-L-arginyl-[protein] + tRNA(Leu) + H(+)</text>
        <dbReference type="Rhea" id="RHEA:50416"/>
        <dbReference type="Rhea" id="RHEA-COMP:9613"/>
        <dbReference type="Rhea" id="RHEA-COMP:9622"/>
        <dbReference type="Rhea" id="RHEA-COMP:12672"/>
        <dbReference type="Rhea" id="RHEA-COMP:12673"/>
        <dbReference type="ChEBI" id="CHEBI:15378"/>
        <dbReference type="ChEBI" id="CHEBI:64719"/>
        <dbReference type="ChEBI" id="CHEBI:78442"/>
        <dbReference type="ChEBI" id="CHEBI:78494"/>
        <dbReference type="ChEBI" id="CHEBI:133044"/>
        <dbReference type="EC" id="2.3.2.6"/>
    </reaction>
</comment>
<keyword evidence="3 15" id="KW-0808">Transferase</keyword>
<comment type="catalytic activity">
    <reaction evidence="5 15">
        <text>L-phenylalanyl-tRNA(Phe) + an N-terminal L-alpha-aminoacyl-[protein] = an N-terminal L-phenylalanyl-L-alpha-aminoacyl-[protein] + tRNA(Phe)</text>
        <dbReference type="Rhea" id="RHEA:43632"/>
        <dbReference type="Rhea" id="RHEA-COMP:9668"/>
        <dbReference type="Rhea" id="RHEA-COMP:9699"/>
        <dbReference type="Rhea" id="RHEA-COMP:10636"/>
        <dbReference type="Rhea" id="RHEA-COMP:10637"/>
        <dbReference type="ChEBI" id="CHEBI:78442"/>
        <dbReference type="ChEBI" id="CHEBI:78531"/>
        <dbReference type="ChEBI" id="CHEBI:78597"/>
        <dbReference type="ChEBI" id="CHEBI:83561"/>
        <dbReference type="EC" id="2.3.2.6"/>
    </reaction>
</comment>
<accession>A0A377Q3V3</accession>
<evidence type="ECO:0000256" key="4">
    <source>
        <dbReference type="ARBA" id="ARBA00023315"/>
    </source>
</evidence>
<dbReference type="InterPro" id="IPR004616">
    <property type="entry name" value="Leu/Phe-tRNA_Trfase"/>
</dbReference>
<dbReference type="EMBL" id="UGHR01000001">
    <property type="protein sequence ID" value="STQ89956.1"/>
    <property type="molecule type" value="Genomic_DNA"/>
</dbReference>
<comment type="function">
    <text evidence="8 15">Functions in the N-end rule pathway of protein degradation where it conjugates Leu, Phe and, less efficiently, Met from aminoacyl-tRNAs to the N-termini of proteins containing an N-terminal arginine or lysine.</text>
</comment>
<dbReference type="FunFam" id="3.40.630.70:FF:000001">
    <property type="entry name" value="Leucyl/phenylalanyl-tRNA--protein transferase"/>
    <property type="match status" value="1"/>
</dbReference>
<dbReference type="Gene3D" id="3.40.630.70">
    <property type="entry name" value="Leucyl/phenylalanyl-tRNA-protein transferase, C-terminal domain"/>
    <property type="match status" value="1"/>
</dbReference>
<evidence type="ECO:0000313" key="18">
    <source>
        <dbReference type="Proteomes" id="UP000255108"/>
    </source>
</evidence>
<gene>
    <name evidence="15 16" type="primary">aat</name>
    <name evidence="17" type="ORF">EV682_10912</name>
    <name evidence="16" type="ORF">NCTC11159_01012</name>
</gene>
<dbReference type="Proteomes" id="UP000255108">
    <property type="component" value="Unassembled WGS sequence"/>
</dbReference>
<comment type="subcellular location">
    <subcellularLocation>
        <location evidence="1 15">Cytoplasm</location>
    </subcellularLocation>
</comment>
<dbReference type="InterPro" id="IPR042203">
    <property type="entry name" value="Leu/Phe-tRNA_Trfase_C"/>
</dbReference>
<evidence type="ECO:0000256" key="12">
    <source>
        <dbReference type="ARBA" id="ARBA00077136"/>
    </source>
</evidence>
<dbReference type="Proteomes" id="UP000295794">
    <property type="component" value="Unassembled WGS sequence"/>
</dbReference>
<proteinExistence type="inferred from homology"/>
<dbReference type="PANTHER" id="PTHR30098:SF2">
    <property type="entry name" value="LEUCYL_PHENYLALANYL-TRNA--PROTEIN TRANSFERASE"/>
    <property type="match status" value="1"/>
</dbReference>
<sequence length="232" mass="26504">MIPWLDNTLQFPALSLALREPNGLLAAGGDLSPRRVLAAYAEGIFPWFMPGEPILWWSPDPRMVLFPEELHIPKSLDKVLRNRPYDVRFDTAFDRVMQGCAAPRDGEPATWISDEIRASYGALHRGGWAHSAECWMDGELAGGLYGIAIGKMFYGESMFARKPDASKIAFVHLVRYLHQQGFELIDCQMRTDHLARFGAREILRDEFIERLKRLTPKEHLAGPWTYQYRVEG</sequence>